<name>A0A6A4LUP5_9ERIC</name>
<sequence>MGSLSICGACIESNNQQVVSGLASFGWIDSEIHVRFKLLHEECIEFNKLGLRDNVAQICVLESLNQNNTKDMPALPSRCVTSADHGQATTTQKVGMKPSQIMYFMADRKKELKDGDAEGGLGYLSAKFVNDSLFVFKFTVDENSCLDTLFWIDGRSRMDYAAFGNVLGLTQQWASLRIYSANARERTSTGRWRLGQTSVASPLRLVPLVVKGINVEGGSGDWGRGVGKAPPPPPMRFSPSLLYLTLPLSLDLQHLFLFPSRSCRHSFRFDLLSLAVFTTWVLLLVDPLHA</sequence>
<dbReference type="OrthoDB" id="1426481at2759"/>
<dbReference type="EMBL" id="QEFC01001197">
    <property type="protein sequence ID" value="KAE9459159.1"/>
    <property type="molecule type" value="Genomic_DNA"/>
</dbReference>
<protein>
    <recommendedName>
        <fullName evidence="3">Protein FAR1-RELATED SEQUENCE</fullName>
    </recommendedName>
</protein>
<organism evidence="1 2">
    <name type="scientific">Rhododendron williamsianum</name>
    <dbReference type="NCBI Taxonomy" id="262921"/>
    <lineage>
        <taxon>Eukaryota</taxon>
        <taxon>Viridiplantae</taxon>
        <taxon>Streptophyta</taxon>
        <taxon>Embryophyta</taxon>
        <taxon>Tracheophyta</taxon>
        <taxon>Spermatophyta</taxon>
        <taxon>Magnoliopsida</taxon>
        <taxon>eudicotyledons</taxon>
        <taxon>Gunneridae</taxon>
        <taxon>Pentapetalae</taxon>
        <taxon>asterids</taxon>
        <taxon>Ericales</taxon>
        <taxon>Ericaceae</taxon>
        <taxon>Ericoideae</taxon>
        <taxon>Rhodoreae</taxon>
        <taxon>Rhododendron</taxon>
    </lineage>
</organism>
<comment type="caution">
    <text evidence="1">The sequence shown here is derived from an EMBL/GenBank/DDBJ whole genome shotgun (WGS) entry which is preliminary data.</text>
</comment>
<keyword evidence="2" id="KW-1185">Reference proteome</keyword>
<dbReference type="PANTHER" id="PTHR47718">
    <property type="entry name" value="OS01G0519700 PROTEIN"/>
    <property type="match status" value="1"/>
</dbReference>
<feature type="non-terminal residue" evidence="1">
    <location>
        <position position="1"/>
    </location>
</feature>
<dbReference type="AlphaFoldDB" id="A0A6A4LUP5"/>
<reference evidence="1 2" key="1">
    <citation type="journal article" date="2019" name="Genome Biol. Evol.">
        <title>The Rhododendron genome and chromosomal organization provide insight into shared whole-genome duplications across the heath family (Ericaceae).</title>
        <authorList>
            <person name="Soza V.L."/>
            <person name="Lindsley D."/>
            <person name="Waalkes A."/>
            <person name="Ramage E."/>
            <person name="Patwardhan R.P."/>
            <person name="Burton J.N."/>
            <person name="Adey A."/>
            <person name="Kumar A."/>
            <person name="Qiu R."/>
            <person name="Shendure J."/>
            <person name="Hall B."/>
        </authorList>
    </citation>
    <scope>NUCLEOTIDE SEQUENCE [LARGE SCALE GENOMIC DNA]</scope>
    <source>
        <strain evidence="1">RSF 1966-606</strain>
    </source>
</reference>
<evidence type="ECO:0000313" key="2">
    <source>
        <dbReference type="Proteomes" id="UP000428333"/>
    </source>
</evidence>
<accession>A0A6A4LUP5</accession>
<evidence type="ECO:0000313" key="1">
    <source>
        <dbReference type="EMBL" id="KAE9459159.1"/>
    </source>
</evidence>
<gene>
    <name evidence="1" type="ORF">C3L33_08938</name>
</gene>
<evidence type="ECO:0008006" key="3">
    <source>
        <dbReference type="Google" id="ProtNLM"/>
    </source>
</evidence>
<proteinExistence type="predicted"/>
<dbReference type="Proteomes" id="UP000428333">
    <property type="component" value="Linkage Group LG05"/>
</dbReference>